<dbReference type="OrthoDB" id="200213at2"/>
<keyword evidence="1" id="KW-0812">Transmembrane</keyword>
<protein>
    <submittedName>
        <fullName evidence="2">Uncharacterized protein</fullName>
    </submittedName>
</protein>
<feature type="transmembrane region" description="Helical" evidence="1">
    <location>
        <begin position="40"/>
        <end position="58"/>
    </location>
</feature>
<feature type="transmembrane region" description="Helical" evidence="1">
    <location>
        <begin position="14"/>
        <end position="34"/>
    </location>
</feature>
<feature type="transmembrane region" description="Helical" evidence="1">
    <location>
        <begin position="70"/>
        <end position="91"/>
    </location>
</feature>
<gene>
    <name evidence="2" type="ORF">AMLFYP55_00583</name>
</gene>
<name>A0A6N2TT88_9BACT</name>
<dbReference type="EMBL" id="CACRSS010000016">
    <property type="protein sequence ID" value="VYT09144.1"/>
    <property type="molecule type" value="Genomic_DNA"/>
</dbReference>
<evidence type="ECO:0000256" key="1">
    <source>
        <dbReference type="SAM" id="Phobius"/>
    </source>
</evidence>
<organism evidence="2">
    <name type="scientific">Akkermansia muciniphila</name>
    <dbReference type="NCBI Taxonomy" id="239935"/>
    <lineage>
        <taxon>Bacteria</taxon>
        <taxon>Pseudomonadati</taxon>
        <taxon>Verrucomicrobiota</taxon>
        <taxon>Verrucomicrobiia</taxon>
        <taxon>Verrucomicrobiales</taxon>
        <taxon>Akkermansiaceae</taxon>
        <taxon>Akkermansia</taxon>
    </lineage>
</organism>
<accession>A0A6N2TT88</accession>
<keyword evidence="1" id="KW-1133">Transmembrane helix</keyword>
<proteinExistence type="predicted"/>
<reference evidence="2" key="1">
    <citation type="submission" date="2019-11" db="EMBL/GenBank/DDBJ databases">
        <authorList>
            <person name="Feng L."/>
        </authorList>
    </citation>
    <scope>NUCLEOTIDE SEQUENCE</scope>
    <source>
        <strain evidence="2">AMuciniphilaLFYP55</strain>
    </source>
</reference>
<evidence type="ECO:0000313" key="2">
    <source>
        <dbReference type="EMBL" id="VYT09144.1"/>
    </source>
</evidence>
<dbReference type="RefSeq" id="WP_102722559.1">
    <property type="nucleotide sequence ID" value="NZ_CACRSS010000016.1"/>
</dbReference>
<sequence>MNHAAAPASPHRGLLIKIAGLLVAVSPLCAWNYWNSIPSAALLAPLLLAALFAGTAWAMKKNVRETFRPVLPAVRLTLAAGLAFTLITQLSQAALNWLPQVLAGTAIMPPAWIIPLGHLNLLVTFCALLLLTMAAACACLLCIGKRGIRPTAEKTQPDSRTRPS</sequence>
<dbReference type="AlphaFoldDB" id="A0A6N2TT88"/>
<keyword evidence="1" id="KW-0472">Membrane</keyword>
<feature type="transmembrane region" description="Helical" evidence="1">
    <location>
        <begin position="111"/>
        <end position="144"/>
    </location>
</feature>